<evidence type="ECO:0000256" key="2">
    <source>
        <dbReference type="ARBA" id="ARBA00022617"/>
    </source>
</evidence>
<dbReference type="EMBL" id="RCNT01000011">
    <property type="protein sequence ID" value="RMA40817.1"/>
    <property type="molecule type" value="Genomic_DNA"/>
</dbReference>
<sequence length="173" mass="18548">MFDTMTITKIGGAVCGALLIFLLAGWAADGLYSVGGDHDEDHLAGYVIDTGEGETEVAEEVIEVPFEELYAVADASAGERLWRQCSACHSDQPGVNGVGPYLHGVVGRPKHTVEGFNYSDGLLATTGDWTPENISAFIENPREYAPGTAMAYNGMRDAEDRANLIAYLDTLDD</sequence>
<dbReference type="GO" id="GO:0046872">
    <property type="term" value="F:metal ion binding"/>
    <property type="evidence" value="ECO:0007669"/>
    <property type="project" value="UniProtKB-KW"/>
</dbReference>
<reference evidence="8 9" key="1">
    <citation type="submission" date="2018-10" db="EMBL/GenBank/DDBJ databases">
        <authorList>
            <person name="Jung H.S."/>
            <person name="Jeon C.O."/>
        </authorList>
    </citation>
    <scope>NUCLEOTIDE SEQUENCE [LARGE SCALE GENOMIC DNA]</scope>
    <source>
        <strain evidence="8 9">MA-7-27</strain>
    </source>
</reference>
<dbReference type="InterPro" id="IPR009056">
    <property type="entry name" value="Cyt_c-like_dom"/>
</dbReference>
<dbReference type="GO" id="GO:0020037">
    <property type="term" value="F:heme binding"/>
    <property type="evidence" value="ECO:0007669"/>
    <property type="project" value="InterPro"/>
</dbReference>
<evidence type="ECO:0000256" key="5">
    <source>
        <dbReference type="ARBA" id="ARBA00023004"/>
    </source>
</evidence>
<keyword evidence="1" id="KW-0813">Transport</keyword>
<accession>A0A3L9Y150</accession>
<dbReference type="PRINTS" id="PR00604">
    <property type="entry name" value="CYTCHRMECIAB"/>
</dbReference>
<keyword evidence="5 6" id="KW-0408">Iron</keyword>
<comment type="caution">
    <text evidence="8">The sequence shown here is derived from an EMBL/GenBank/DDBJ whole genome shotgun (WGS) entry which is preliminary data.</text>
</comment>
<dbReference type="OrthoDB" id="9805828at2"/>
<dbReference type="PANTHER" id="PTHR11961">
    <property type="entry name" value="CYTOCHROME C"/>
    <property type="match status" value="1"/>
</dbReference>
<keyword evidence="9" id="KW-1185">Reference proteome</keyword>
<name>A0A3L9Y150_9RHOB</name>
<dbReference type="InterPro" id="IPR002327">
    <property type="entry name" value="Cyt_c_1A/1B"/>
</dbReference>
<evidence type="ECO:0000256" key="4">
    <source>
        <dbReference type="ARBA" id="ARBA00022982"/>
    </source>
</evidence>
<evidence type="ECO:0000313" key="8">
    <source>
        <dbReference type="EMBL" id="RMA40817.1"/>
    </source>
</evidence>
<evidence type="ECO:0000256" key="3">
    <source>
        <dbReference type="ARBA" id="ARBA00022723"/>
    </source>
</evidence>
<evidence type="ECO:0000313" key="9">
    <source>
        <dbReference type="Proteomes" id="UP000281343"/>
    </source>
</evidence>
<protein>
    <submittedName>
        <fullName evidence="8">Cytochrome c family protein</fullName>
    </submittedName>
</protein>
<keyword evidence="3 6" id="KW-0479">Metal-binding</keyword>
<dbReference type="GO" id="GO:0009055">
    <property type="term" value="F:electron transfer activity"/>
    <property type="evidence" value="ECO:0007669"/>
    <property type="project" value="InterPro"/>
</dbReference>
<dbReference type="Pfam" id="PF00034">
    <property type="entry name" value="Cytochrom_C"/>
    <property type="match status" value="1"/>
</dbReference>
<dbReference type="Proteomes" id="UP000281343">
    <property type="component" value="Unassembled WGS sequence"/>
</dbReference>
<dbReference type="PROSITE" id="PS51007">
    <property type="entry name" value="CYTC"/>
    <property type="match status" value="1"/>
</dbReference>
<dbReference type="AlphaFoldDB" id="A0A3L9Y150"/>
<keyword evidence="2 6" id="KW-0349">Heme</keyword>
<evidence type="ECO:0000256" key="1">
    <source>
        <dbReference type="ARBA" id="ARBA00022448"/>
    </source>
</evidence>
<dbReference type="SUPFAM" id="SSF46626">
    <property type="entry name" value="Cytochrome c"/>
    <property type="match status" value="1"/>
</dbReference>
<gene>
    <name evidence="8" type="ORF">D9R08_17940</name>
</gene>
<evidence type="ECO:0000259" key="7">
    <source>
        <dbReference type="PROSITE" id="PS51007"/>
    </source>
</evidence>
<keyword evidence="4" id="KW-0249">Electron transport</keyword>
<dbReference type="Gene3D" id="1.10.760.10">
    <property type="entry name" value="Cytochrome c-like domain"/>
    <property type="match status" value="1"/>
</dbReference>
<evidence type="ECO:0000256" key="6">
    <source>
        <dbReference type="PROSITE-ProRule" id="PRU00433"/>
    </source>
</evidence>
<dbReference type="RefSeq" id="WP_121899504.1">
    <property type="nucleotide sequence ID" value="NZ_RCNT01000011.1"/>
</dbReference>
<proteinExistence type="predicted"/>
<organism evidence="8 9">
    <name type="scientific">Rhodophyticola porphyridii</name>
    <dbReference type="NCBI Taxonomy" id="1852017"/>
    <lineage>
        <taxon>Bacteria</taxon>
        <taxon>Pseudomonadati</taxon>
        <taxon>Pseudomonadota</taxon>
        <taxon>Alphaproteobacteria</taxon>
        <taxon>Rhodobacterales</taxon>
        <taxon>Roseobacteraceae</taxon>
        <taxon>Rhodophyticola</taxon>
    </lineage>
</organism>
<dbReference type="InterPro" id="IPR036909">
    <property type="entry name" value="Cyt_c-like_dom_sf"/>
</dbReference>
<feature type="domain" description="Cytochrome c" evidence="7">
    <location>
        <begin position="73"/>
        <end position="172"/>
    </location>
</feature>